<evidence type="ECO:0000313" key="2">
    <source>
        <dbReference type="Proteomes" id="UP000003959"/>
    </source>
</evidence>
<reference evidence="2" key="1">
    <citation type="journal article" date="2011" name="Proc. Natl. Acad. Sci. U.S.A.">
        <title>Genomic insights into the physiology and ecology of the marine filamentous cyanobacterium Lyngbya majuscula.</title>
        <authorList>
            <person name="Jones A.C."/>
            <person name="Monroe E.A."/>
            <person name="Podell S."/>
            <person name="Hess W.R."/>
            <person name="Klages S."/>
            <person name="Esquenazi E."/>
            <person name="Niessen S."/>
            <person name="Hoover H."/>
            <person name="Rothmann M."/>
            <person name="Lasken R.S."/>
            <person name="Yates J.R.III."/>
            <person name="Reinhardt R."/>
            <person name="Kube M."/>
            <person name="Burkart M.D."/>
            <person name="Allen E.E."/>
            <person name="Dorrestein P.C."/>
            <person name="Gerwick W.H."/>
            <person name="Gerwick L."/>
        </authorList>
    </citation>
    <scope>NUCLEOTIDE SEQUENCE [LARGE SCALE GENOMIC DNA]</scope>
    <source>
        <strain evidence="2">3L</strain>
    </source>
</reference>
<dbReference type="EMBL" id="GL890953">
    <property type="protein sequence ID" value="EGJ30460.1"/>
    <property type="molecule type" value="Genomic_DNA"/>
</dbReference>
<protein>
    <recommendedName>
        <fullName evidence="3">Lasso peptide</fullName>
    </recommendedName>
</protein>
<dbReference type="Proteomes" id="UP000003959">
    <property type="component" value="Unassembled WGS sequence"/>
</dbReference>
<dbReference type="OrthoDB" id="518161at2"/>
<evidence type="ECO:0000313" key="1">
    <source>
        <dbReference type="EMBL" id="EGJ30460.1"/>
    </source>
</evidence>
<proteinExistence type="predicted"/>
<dbReference type="RefSeq" id="WP_009149818.1">
    <property type="nucleotide sequence ID" value="NZ_GL890953.1"/>
</dbReference>
<dbReference type="AlphaFoldDB" id="F4XY63"/>
<gene>
    <name evidence="1" type="ORF">LYNGBM3L_50200</name>
</gene>
<evidence type="ECO:0008006" key="3">
    <source>
        <dbReference type="Google" id="ProtNLM"/>
    </source>
</evidence>
<keyword evidence="2" id="KW-1185">Reference proteome</keyword>
<dbReference type="NCBIfam" id="NF033528">
    <property type="entry name" value="lasso_cyano"/>
    <property type="match status" value="1"/>
</dbReference>
<accession>F4XY63</accession>
<dbReference type="HOGENOM" id="CLU_3081939_0_0_3"/>
<name>F4XY63_9CYAN</name>
<sequence length="52" mass="5589">MTKTYTQPDLIIHGNVEEITLSQGVTADQDFIILTSGTITTNSTGSSDFTQP</sequence>
<organism evidence="1 2">
    <name type="scientific">Moorena producens 3L</name>
    <dbReference type="NCBI Taxonomy" id="489825"/>
    <lineage>
        <taxon>Bacteria</taxon>
        <taxon>Bacillati</taxon>
        <taxon>Cyanobacteriota</taxon>
        <taxon>Cyanophyceae</taxon>
        <taxon>Coleofasciculales</taxon>
        <taxon>Coleofasciculaceae</taxon>
        <taxon>Moorena</taxon>
    </lineage>
</organism>